<dbReference type="InterPro" id="IPR036291">
    <property type="entry name" value="NAD(P)-bd_dom_sf"/>
</dbReference>
<dbReference type="PANTHER" id="PTHR44085:SF2">
    <property type="entry name" value="SEPIAPTERIN REDUCTASE"/>
    <property type="match status" value="1"/>
</dbReference>
<dbReference type="Gene3D" id="3.40.50.720">
    <property type="entry name" value="NAD(P)-binding Rossmann-like Domain"/>
    <property type="match status" value="1"/>
</dbReference>
<dbReference type="AlphaFoldDB" id="A0A1I6NPE2"/>
<dbReference type="Proteomes" id="UP000199312">
    <property type="component" value="Unassembled WGS sequence"/>
</dbReference>
<dbReference type="PRINTS" id="PR00081">
    <property type="entry name" value="GDHRDH"/>
</dbReference>
<keyword evidence="6" id="KW-1185">Reference proteome</keyword>
<dbReference type="GO" id="GO:0005737">
    <property type="term" value="C:cytoplasm"/>
    <property type="evidence" value="ECO:0007669"/>
    <property type="project" value="UniProtKB-SubCell"/>
</dbReference>
<comment type="subcellular location">
    <subcellularLocation>
        <location evidence="1">Cytoplasm</location>
    </subcellularLocation>
</comment>
<name>A0A1I6NPE2_9FLAO</name>
<evidence type="ECO:0000256" key="4">
    <source>
        <dbReference type="ARBA" id="ARBA00023002"/>
    </source>
</evidence>
<organism evidence="5 6">
    <name type="scientific">Lutibacter maritimus</name>
    <dbReference type="NCBI Taxonomy" id="593133"/>
    <lineage>
        <taxon>Bacteria</taxon>
        <taxon>Pseudomonadati</taxon>
        <taxon>Bacteroidota</taxon>
        <taxon>Flavobacteriia</taxon>
        <taxon>Flavobacteriales</taxon>
        <taxon>Flavobacteriaceae</taxon>
        <taxon>Lutibacter</taxon>
    </lineage>
</organism>
<dbReference type="OrthoDB" id="9794387at2"/>
<proteinExistence type="predicted"/>
<dbReference type="Pfam" id="PF00106">
    <property type="entry name" value="adh_short"/>
    <property type="match status" value="1"/>
</dbReference>
<evidence type="ECO:0000256" key="3">
    <source>
        <dbReference type="ARBA" id="ARBA00022857"/>
    </source>
</evidence>
<dbReference type="InterPro" id="IPR051721">
    <property type="entry name" value="Biopterin_syn/organic_redct"/>
</dbReference>
<evidence type="ECO:0000256" key="1">
    <source>
        <dbReference type="ARBA" id="ARBA00004496"/>
    </source>
</evidence>
<evidence type="ECO:0000313" key="6">
    <source>
        <dbReference type="Proteomes" id="UP000199312"/>
    </source>
</evidence>
<sequence length="244" mass="27521">MEKIVIITGGSKGLGHGIAEEYHKNGYRVISIARTKLKKEYAVEQYQCDLNDIIQIEKTIKEIFSHLNSENTSILTLFNNAGNLGTVNTLENIEPKDISYTIQINLTAPLILSSQFIKLSKEFNCKKKIINISSGAAINPYESWTMYCASKAGLDMMTKVISKEQKELKNGVKIVSVYPGIVDTDMQELARNTPKDNFKSVQRFIDFYEHGDLSTPKQVAEQIYQLDVSGELKNGKIIDVRNYK</sequence>
<reference evidence="6" key="1">
    <citation type="submission" date="2016-10" db="EMBL/GenBank/DDBJ databases">
        <authorList>
            <person name="Varghese N."/>
            <person name="Submissions S."/>
        </authorList>
    </citation>
    <scope>NUCLEOTIDE SEQUENCE [LARGE SCALE GENOMIC DNA]</scope>
    <source>
        <strain evidence="6">DSM 24450</strain>
    </source>
</reference>
<accession>A0A1I6NPE2</accession>
<evidence type="ECO:0000313" key="5">
    <source>
        <dbReference type="EMBL" id="SFS29759.1"/>
    </source>
</evidence>
<dbReference type="InterPro" id="IPR020904">
    <property type="entry name" value="Sc_DH/Rdtase_CS"/>
</dbReference>
<keyword evidence="3" id="KW-0521">NADP</keyword>
<dbReference type="STRING" id="593133.SAMN04488006_0278"/>
<dbReference type="SUPFAM" id="SSF51735">
    <property type="entry name" value="NAD(P)-binding Rossmann-fold domains"/>
    <property type="match status" value="1"/>
</dbReference>
<gene>
    <name evidence="5" type="ORF">SAMN04488006_0278</name>
</gene>
<dbReference type="PANTHER" id="PTHR44085">
    <property type="entry name" value="SEPIAPTERIN REDUCTASE"/>
    <property type="match status" value="1"/>
</dbReference>
<dbReference type="RefSeq" id="WP_090221732.1">
    <property type="nucleotide sequence ID" value="NZ_FOZP01000001.1"/>
</dbReference>
<keyword evidence="2" id="KW-0963">Cytoplasm</keyword>
<dbReference type="PROSITE" id="PS00061">
    <property type="entry name" value="ADH_SHORT"/>
    <property type="match status" value="1"/>
</dbReference>
<dbReference type="EMBL" id="FOZP01000001">
    <property type="protein sequence ID" value="SFS29759.1"/>
    <property type="molecule type" value="Genomic_DNA"/>
</dbReference>
<keyword evidence="4" id="KW-0560">Oxidoreductase</keyword>
<protein>
    <submittedName>
        <fullName evidence="5">Benzil reductase ((S)-benzoin forming)</fullName>
    </submittedName>
</protein>
<dbReference type="InterPro" id="IPR002347">
    <property type="entry name" value="SDR_fam"/>
</dbReference>
<evidence type="ECO:0000256" key="2">
    <source>
        <dbReference type="ARBA" id="ARBA00022490"/>
    </source>
</evidence>
<dbReference type="GO" id="GO:0004757">
    <property type="term" value="F:sepiapterin reductase (NADP+) activity"/>
    <property type="evidence" value="ECO:0007669"/>
    <property type="project" value="TreeGrafter"/>
</dbReference>
<dbReference type="GO" id="GO:0006729">
    <property type="term" value="P:tetrahydrobiopterin biosynthetic process"/>
    <property type="evidence" value="ECO:0007669"/>
    <property type="project" value="TreeGrafter"/>
</dbReference>